<evidence type="ECO:0000313" key="5">
    <source>
        <dbReference type="Proteomes" id="UP000494040"/>
    </source>
</evidence>
<dbReference type="InterPro" id="IPR051487">
    <property type="entry name" value="Ser/Thr_Proteases_Immune/Dev"/>
</dbReference>
<keyword evidence="5" id="KW-1185">Reference proteome</keyword>
<evidence type="ECO:0000259" key="3">
    <source>
        <dbReference type="PROSITE" id="PS50240"/>
    </source>
</evidence>
<sequence length="299" mass="33803">MVDVIGIFSKSVHLGEYPYVVNIEAKRDRAHLCPATLITPSHAATSAGCITIWKNFTNDEDDVWHLRDCRDYAIHAGNNHLDKSNSKSQIQDVSFWWAHPRYRKSSTGIAKNDLALIHMDDDLEMNHFVRTLSLPSSFSTELFIKSLELYGKKCVVLGWLKKATCVDSTLDSNSLQIYQVQIIKDDACSKKICDHYNIRLCDLDVNKLGFFCADLLNRTDCFCDSDTGGPIVCDGNLAGFSTWMPKCKNNDKLPALFVNLEVLYEMEHHDFYSGKASISRASDLAVFIALITLHFFVIF</sequence>
<name>A0A8I6SH83_CIMLE</name>
<dbReference type="GeneID" id="112126927"/>
<dbReference type="RefSeq" id="XP_024082705.1">
    <property type="nucleotide sequence ID" value="XM_024226937.1"/>
</dbReference>
<feature type="domain" description="Peptidase S1" evidence="3">
    <location>
        <begin position="4"/>
        <end position="277"/>
    </location>
</feature>
<dbReference type="InterPro" id="IPR001254">
    <property type="entry name" value="Trypsin_dom"/>
</dbReference>
<dbReference type="Pfam" id="PF00089">
    <property type="entry name" value="Trypsin"/>
    <property type="match status" value="1"/>
</dbReference>
<dbReference type="AlphaFoldDB" id="A0A8I6SH83"/>
<evidence type="ECO:0000313" key="4">
    <source>
        <dbReference type="EnsemblMetazoa" id="XP_024082705.1"/>
    </source>
</evidence>
<dbReference type="EnsemblMetazoa" id="XM_024226937.1">
    <property type="protein sequence ID" value="XP_024082705.1"/>
    <property type="gene ID" value="LOC112126927"/>
</dbReference>
<dbReference type="KEGG" id="clec:112126927"/>
<dbReference type="GO" id="GO:0006508">
    <property type="term" value="P:proteolysis"/>
    <property type="evidence" value="ECO:0007669"/>
    <property type="project" value="InterPro"/>
</dbReference>
<evidence type="ECO:0000256" key="1">
    <source>
        <dbReference type="ARBA" id="ARBA00023157"/>
    </source>
</evidence>
<reference evidence="4" key="1">
    <citation type="submission" date="2022-01" db="UniProtKB">
        <authorList>
            <consortium name="EnsemblMetazoa"/>
        </authorList>
    </citation>
    <scope>IDENTIFICATION</scope>
</reference>
<keyword evidence="1" id="KW-1015">Disulfide bond</keyword>
<dbReference type="InterPro" id="IPR043504">
    <property type="entry name" value="Peptidase_S1_PA_chymotrypsin"/>
</dbReference>
<dbReference type="PROSITE" id="PS50240">
    <property type="entry name" value="TRYPSIN_DOM"/>
    <property type="match status" value="1"/>
</dbReference>
<dbReference type="GO" id="GO:0004252">
    <property type="term" value="F:serine-type endopeptidase activity"/>
    <property type="evidence" value="ECO:0007669"/>
    <property type="project" value="InterPro"/>
</dbReference>
<proteinExistence type="inferred from homology"/>
<organism evidence="4 5">
    <name type="scientific">Cimex lectularius</name>
    <name type="common">Bed bug</name>
    <name type="synonym">Acanthia lectularia</name>
    <dbReference type="NCBI Taxonomy" id="79782"/>
    <lineage>
        <taxon>Eukaryota</taxon>
        <taxon>Metazoa</taxon>
        <taxon>Ecdysozoa</taxon>
        <taxon>Arthropoda</taxon>
        <taxon>Hexapoda</taxon>
        <taxon>Insecta</taxon>
        <taxon>Pterygota</taxon>
        <taxon>Neoptera</taxon>
        <taxon>Paraneoptera</taxon>
        <taxon>Hemiptera</taxon>
        <taxon>Heteroptera</taxon>
        <taxon>Panheteroptera</taxon>
        <taxon>Cimicomorpha</taxon>
        <taxon>Cimicidae</taxon>
        <taxon>Cimex</taxon>
    </lineage>
</organism>
<dbReference type="PANTHER" id="PTHR24256">
    <property type="entry name" value="TRYPTASE-RELATED"/>
    <property type="match status" value="1"/>
</dbReference>
<dbReference type="SMART" id="SM00020">
    <property type="entry name" value="Tryp_SPc"/>
    <property type="match status" value="1"/>
</dbReference>
<dbReference type="InterPro" id="IPR009003">
    <property type="entry name" value="Peptidase_S1_PA"/>
</dbReference>
<protein>
    <recommendedName>
        <fullName evidence="3">Peptidase S1 domain-containing protein</fullName>
    </recommendedName>
</protein>
<dbReference type="Proteomes" id="UP000494040">
    <property type="component" value="Unassembled WGS sequence"/>
</dbReference>
<accession>A0A8I6SH83</accession>
<evidence type="ECO:0000256" key="2">
    <source>
        <dbReference type="ARBA" id="ARBA00024195"/>
    </source>
</evidence>
<dbReference type="SUPFAM" id="SSF50494">
    <property type="entry name" value="Trypsin-like serine proteases"/>
    <property type="match status" value="1"/>
</dbReference>
<dbReference type="Gene3D" id="2.40.10.10">
    <property type="entry name" value="Trypsin-like serine proteases"/>
    <property type="match status" value="1"/>
</dbReference>
<dbReference type="OrthoDB" id="7448293at2759"/>
<comment type="similarity">
    <text evidence="2">Belongs to the peptidase S1 family. CLIP subfamily.</text>
</comment>